<evidence type="ECO:0000256" key="2">
    <source>
        <dbReference type="ARBA" id="ARBA00022741"/>
    </source>
</evidence>
<feature type="coiled-coil region" evidence="6">
    <location>
        <begin position="173"/>
        <end position="217"/>
    </location>
</feature>
<gene>
    <name evidence="6" type="primary">smc</name>
    <name evidence="8" type="ORF">MN210_17755</name>
</gene>
<evidence type="ECO:0000256" key="4">
    <source>
        <dbReference type="ARBA" id="ARBA00023054"/>
    </source>
</evidence>
<feature type="coiled-coil region" evidence="6">
    <location>
        <begin position="751"/>
        <end position="1030"/>
    </location>
</feature>
<sequence length="1280" mass="143002">MRLKSLKLSGFKSFANPTTFSFRHGITAIVGPNGCGKSNVIDAIRWVLGESSAKQLRGGAMSDVIFAGTQNKAAKSLASVELTFEHTQDEQTGIRHELNLYHELSVRRQINGEGKSDYFINGTRCRRRDVVDVFLGTGLGPRSYSVIQQGMIGRIVDSSPLQLREFIEEAAGVSRYQARREETQKKLLRTRENLERLQDIEAELSRQKKKLAKQAESATHYQQLQQQLSEVKEQLGTQQLYQAKAAQMQHKAEQEQLTKSLEAQQAQDSMLKQKLAKVSARLAEEQWLKDEARDSLHQQDLQRQQVEHQLKELHSSLSQLEGKLRANADRQQKIQASMLATEQDNQAQNETLTQLAPELEALQVQQQQTQEKYTPLQLAWEASNTKVAKIEADKREVEQRLALAKQSESRLTLDLSKWHNKDKLWQQEAIKWGVRPSGDTLSATDAEVTSAPVSQPLNEQIAGIDNQLKGLAKQQEVIEEQLETKQPIFNQLKQTQHQQQSQLAQLEKQHASLMAEYDTLHAIVHPKKPAKLPSAQPTDGAQSVMAADNSTANRSLGHTLGQLSALHEQIKLTAAGEPYAQSLDKWLAFWLDAGILPATGFGNDNGHAGFIQCLLSDDSFDKLSNKPQSKTDKSAAMPPQSVLFEGSTASEHQQQDLPPDLQPYLKPLTELIAAPKLRLWQHTYLYVKEHKTDEGATDLALDLDKIAVLLHTMPAPIIILTQAGWLITRVGAVHISKLDKSGQHPSFLSIRLQQQQRLAVLEAHLNETETQIEQLTNTIKAQAHKQEQLSVVIEELLAQLSASAHKRHELQQQRITLIAKQERQDSEQQRLQAQRDELDAEQQEIQSAQLALSQKIESDNKHLQALMPELKAAKQQQQQLELERQQISQQERDNNDSLRQLQLQYSQAQIAAKHSAAQLQQFIEDKQQLERSQQKLIQEQDKLQQKLPQLQAQQQAVSQQHHELQVALDERQAVIGSLQGDVEAHQARRDDLESHIQQIQDKLSHSITQVAIADERIKEASERLKGLNTQISPLALLTDYITHGRSVSAAKLEKLQAAESQLTAKLNNMGPVNLAAAAELAAVDERLLPLEQQINDITASMDTLSEAIASIDGKTKTLFLQTLDSVNESLTQLFTKVFGGGQASLTLLKDDELGVGEQWRAGLELMAQPKGKKNSRLAVLSGGEKTLTALSLIFAIFKQHPAPFCVLDEVDAPLDDANVVRFTNLIADLADEVQFIFISHNKLAMQIADELKGVTMPQAGISTLVSVSLEEAEQYLEPSA</sequence>
<dbReference type="InterPro" id="IPR003395">
    <property type="entry name" value="RecF/RecN/SMC_N"/>
</dbReference>
<dbReference type="EMBL" id="CP093310">
    <property type="protein sequence ID" value="WXX24473.1"/>
    <property type="molecule type" value="Genomic_DNA"/>
</dbReference>
<dbReference type="KEGG" id="prae:MN210_17755"/>
<dbReference type="GO" id="GO:0007059">
    <property type="term" value="P:chromosome segregation"/>
    <property type="evidence" value="ECO:0007669"/>
    <property type="project" value="UniProtKB-UniRule"/>
</dbReference>
<dbReference type="GO" id="GO:0005737">
    <property type="term" value="C:cytoplasm"/>
    <property type="evidence" value="ECO:0007669"/>
    <property type="project" value="UniProtKB-SubCell"/>
</dbReference>
<dbReference type="SUPFAM" id="SSF52540">
    <property type="entry name" value="P-loop containing nucleoside triphosphate hydrolases"/>
    <property type="match status" value="1"/>
</dbReference>
<feature type="coiled-coil region" evidence="6">
    <location>
        <begin position="489"/>
        <end position="523"/>
    </location>
</feature>
<dbReference type="GO" id="GO:0016887">
    <property type="term" value="F:ATP hydrolysis activity"/>
    <property type="evidence" value="ECO:0007669"/>
    <property type="project" value="InterPro"/>
</dbReference>
<dbReference type="GO" id="GO:0006260">
    <property type="term" value="P:DNA replication"/>
    <property type="evidence" value="ECO:0007669"/>
    <property type="project" value="UniProtKB-UniRule"/>
</dbReference>
<organism evidence="8 9">
    <name type="scientific">Psychrobacter raelei</name>
    <dbReference type="NCBI Taxonomy" id="2565531"/>
    <lineage>
        <taxon>Bacteria</taxon>
        <taxon>Pseudomonadati</taxon>
        <taxon>Pseudomonadota</taxon>
        <taxon>Gammaproteobacteria</taxon>
        <taxon>Moraxellales</taxon>
        <taxon>Moraxellaceae</taxon>
        <taxon>Psychrobacter</taxon>
    </lineage>
</organism>
<comment type="subunit">
    <text evidence="6">Homodimer.</text>
</comment>
<keyword evidence="3 6" id="KW-0067">ATP-binding</keyword>
<reference evidence="8" key="1">
    <citation type="submission" date="2024-03" db="EMBL/GenBank/DDBJ databases">
        <title>Psychrobacter raelis sp. nov. isolated from a dog with peritonitis.</title>
        <authorList>
            <person name="Schiavone A."/>
            <person name="Manzulli V."/>
            <person name="Camarda A."/>
            <person name="Cafiero M.A."/>
            <person name="Vasco I."/>
            <person name="Marino L."/>
            <person name="Pennuzzi G."/>
            <person name="Serrecchia L."/>
            <person name="Galante D."/>
            <person name="Pugliese N."/>
        </authorList>
    </citation>
    <scope>NUCLEOTIDE SEQUENCE</scope>
    <source>
        <strain evidence="8">PraFG1</strain>
    </source>
</reference>
<keyword evidence="1 6" id="KW-0963">Cytoplasm</keyword>
<dbReference type="PIRSF" id="PIRSF005719">
    <property type="entry name" value="SMC"/>
    <property type="match status" value="1"/>
</dbReference>
<feature type="domain" description="RecF/RecN/SMC N-terminal" evidence="7">
    <location>
        <begin position="811"/>
        <end position="1262"/>
    </location>
</feature>
<dbReference type="PANTHER" id="PTHR43977">
    <property type="entry name" value="STRUCTURAL MAINTENANCE OF CHROMOSOMES PROTEIN 3"/>
    <property type="match status" value="1"/>
</dbReference>
<keyword evidence="4 6" id="KW-0175">Coiled coil</keyword>
<evidence type="ECO:0000256" key="6">
    <source>
        <dbReference type="HAMAP-Rule" id="MF_01894"/>
    </source>
</evidence>
<comment type="function">
    <text evidence="6">Required for chromosome condensation and partitioning.</text>
</comment>
<comment type="similarity">
    <text evidence="6">Belongs to the SMC family.</text>
</comment>
<dbReference type="Pfam" id="PF02463">
    <property type="entry name" value="SMC_N"/>
    <property type="match status" value="2"/>
</dbReference>
<dbReference type="GO" id="GO:0005524">
    <property type="term" value="F:ATP binding"/>
    <property type="evidence" value="ECO:0007669"/>
    <property type="project" value="UniProtKB-UniRule"/>
</dbReference>
<dbReference type="AlphaFoldDB" id="A0AAU6PVJ3"/>
<dbReference type="HAMAP" id="MF_01894">
    <property type="entry name" value="Smc_prok"/>
    <property type="match status" value="1"/>
</dbReference>
<dbReference type="GO" id="GO:0030261">
    <property type="term" value="P:chromosome condensation"/>
    <property type="evidence" value="ECO:0007669"/>
    <property type="project" value="InterPro"/>
</dbReference>
<name>A0AAU6PVJ3_9GAMM</name>
<evidence type="ECO:0000256" key="3">
    <source>
        <dbReference type="ARBA" id="ARBA00022840"/>
    </source>
</evidence>
<evidence type="ECO:0000259" key="7">
    <source>
        <dbReference type="Pfam" id="PF02463"/>
    </source>
</evidence>
<evidence type="ECO:0000256" key="1">
    <source>
        <dbReference type="ARBA" id="ARBA00022490"/>
    </source>
</evidence>
<accession>A0AAU6PVJ3</accession>
<evidence type="ECO:0000256" key="5">
    <source>
        <dbReference type="ARBA" id="ARBA00023125"/>
    </source>
</evidence>
<keyword evidence="5 6" id="KW-0238">DNA-binding</keyword>
<evidence type="ECO:0000313" key="9">
    <source>
        <dbReference type="Proteomes" id="UP000829560"/>
    </source>
</evidence>
<dbReference type="InterPro" id="IPR011890">
    <property type="entry name" value="SMC_prok"/>
</dbReference>
<dbReference type="SUPFAM" id="SSF57997">
    <property type="entry name" value="Tropomyosin"/>
    <property type="match status" value="1"/>
</dbReference>
<dbReference type="RefSeq" id="WP_338412488.1">
    <property type="nucleotide sequence ID" value="NZ_CP093310.2"/>
</dbReference>
<dbReference type="Proteomes" id="UP000829560">
    <property type="component" value="Chromosome"/>
</dbReference>
<dbReference type="InterPro" id="IPR027417">
    <property type="entry name" value="P-loop_NTPase"/>
</dbReference>
<dbReference type="Gene3D" id="3.40.50.300">
    <property type="entry name" value="P-loop containing nucleotide triphosphate hydrolases"/>
    <property type="match status" value="2"/>
</dbReference>
<feature type="binding site" evidence="6">
    <location>
        <begin position="32"/>
        <end position="39"/>
    </location>
    <ligand>
        <name>ATP</name>
        <dbReference type="ChEBI" id="CHEBI:30616"/>
    </ligand>
</feature>
<comment type="domain">
    <text evidence="6">Contains large globular domains required for ATP hydrolysis at each terminus and a third globular domain forming a flexible hinge near the middle of the molecule. These domains are separated by coiled-coil structures.</text>
</comment>
<keyword evidence="9" id="KW-1185">Reference proteome</keyword>
<protein>
    <recommendedName>
        <fullName evidence="6">Chromosome partition protein Smc</fullName>
    </recommendedName>
</protein>
<feature type="domain" description="RecF/RecN/SMC N-terminal" evidence="7">
    <location>
        <begin position="3"/>
        <end position="211"/>
    </location>
</feature>
<keyword evidence="2 6" id="KW-0547">Nucleotide-binding</keyword>
<feature type="coiled-coil region" evidence="6">
    <location>
        <begin position="289"/>
        <end position="323"/>
    </location>
</feature>
<proteinExistence type="inferred from homology"/>
<dbReference type="GO" id="GO:0003677">
    <property type="term" value="F:DNA binding"/>
    <property type="evidence" value="ECO:0007669"/>
    <property type="project" value="UniProtKB-UniRule"/>
</dbReference>
<evidence type="ECO:0000313" key="8">
    <source>
        <dbReference type="EMBL" id="WXX24473.1"/>
    </source>
</evidence>
<comment type="subcellular location">
    <subcellularLocation>
        <location evidence="6">Cytoplasm</location>
    </subcellularLocation>
</comment>
<dbReference type="InterPro" id="IPR024704">
    <property type="entry name" value="SMC"/>
</dbReference>
<dbReference type="GO" id="GO:0007062">
    <property type="term" value="P:sister chromatid cohesion"/>
    <property type="evidence" value="ECO:0007669"/>
    <property type="project" value="InterPro"/>
</dbReference>